<dbReference type="GO" id="GO:0005739">
    <property type="term" value="C:mitochondrion"/>
    <property type="evidence" value="ECO:0007669"/>
    <property type="project" value="TreeGrafter"/>
</dbReference>
<dbReference type="PANTHER" id="PTHR11851:SF116">
    <property type="entry name" value="CYTOCHROME B-C1 COMPLEX SUBUNIT 1, MITOCHONDRIAL"/>
    <property type="match status" value="1"/>
</dbReference>
<dbReference type="MEROPS" id="M16.973"/>
<dbReference type="InterPro" id="IPR011765">
    <property type="entry name" value="Pept_M16_N"/>
</dbReference>
<sequence>MAASLSRAGSALVRAARPAFLSLKRNQSAVSYAQTLLGVPETKVTTLDNGLRVACEESGQPTCTVGVWIEAGSRYENESNNGSAFFLEHLAFKGTKKRPQPALEQEVETMGAHMNAYTSRELTAYYMKSLSTDLPKVVEILADVVQNSSLGNAEVEREREVILREMQEFETNLQDVVFDYLHATAFQGTPLSRTVLGPTQNVKTVTRAELQEYISHHYKAPRMVLAAAGGVKHNELVNLAKEHFSGVSFEYEADAIPVLSPCRFTGSEIRVRDDDMPLAHIAIAVEAVAWSNPDIVALMVASTLIGNYDVTYGGGKNLSSKLAQVAAENKVCQSFQSFLTCYSDTGLFGLHFVTDAQNIEDMLHFAQGQWMSLCTSVTDSEVNRAKMALKTNLVGQLDGRF</sequence>
<dbReference type="Pfam" id="PF05193">
    <property type="entry name" value="Peptidase_M16_C"/>
    <property type="match status" value="1"/>
</dbReference>
<dbReference type="Gene3D" id="3.30.830.10">
    <property type="entry name" value="Metalloenzyme, LuxS/M16 peptidase-like"/>
    <property type="match status" value="2"/>
</dbReference>
<evidence type="ECO:0000259" key="3">
    <source>
        <dbReference type="Pfam" id="PF05193"/>
    </source>
</evidence>
<dbReference type="Ensembl" id="ENSLACT00000019215.1">
    <property type="protein sequence ID" value="ENSLACP00000019082.1"/>
    <property type="gene ID" value="ENSLACG00000016793.1"/>
</dbReference>
<keyword evidence="5" id="KW-1185">Reference proteome</keyword>
<dbReference type="SUPFAM" id="SSF63411">
    <property type="entry name" value="LuxS/MPP-like metallohydrolase"/>
    <property type="match status" value="2"/>
</dbReference>
<organism evidence="4 5">
    <name type="scientific">Latimeria chalumnae</name>
    <name type="common">Coelacanth</name>
    <dbReference type="NCBI Taxonomy" id="7897"/>
    <lineage>
        <taxon>Eukaryota</taxon>
        <taxon>Metazoa</taxon>
        <taxon>Chordata</taxon>
        <taxon>Craniata</taxon>
        <taxon>Vertebrata</taxon>
        <taxon>Euteleostomi</taxon>
        <taxon>Coelacanthiformes</taxon>
        <taxon>Coelacanthidae</taxon>
        <taxon>Latimeria</taxon>
    </lineage>
</organism>
<dbReference type="AlphaFoldDB" id="H3BB11"/>
<dbReference type="Proteomes" id="UP000008672">
    <property type="component" value="Unassembled WGS sequence"/>
</dbReference>
<dbReference type="FunFam" id="3.30.830.10:FF:000016">
    <property type="entry name" value="Cytochrome b-c1 complex subunit 1, mitochondrial"/>
    <property type="match status" value="1"/>
</dbReference>
<gene>
    <name evidence="4" type="primary">UQCRC1</name>
</gene>
<evidence type="ECO:0000259" key="2">
    <source>
        <dbReference type="Pfam" id="PF00675"/>
    </source>
</evidence>
<dbReference type="GeneTree" id="ENSGT00940000158931"/>
<dbReference type="InterPro" id="IPR007863">
    <property type="entry name" value="Peptidase_M16_C"/>
</dbReference>
<reference evidence="4" key="3">
    <citation type="submission" date="2025-09" db="UniProtKB">
        <authorList>
            <consortium name="Ensembl"/>
        </authorList>
    </citation>
    <scope>IDENTIFICATION</scope>
</reference>
<dbReference type="HOGENOM" id="CLU_009902_4_0_1"/>
<evidence type="ECO:0000313" key="5">
    <source>
        <dbReference type="Proteomes" id="UP000008672"/>
    </source>
</evidence>
<accession>H3BB11</accession>
<protein>
    <submittedName>
        <fullName evidence="4">Ubiquinol-cytochrome c reductase core protein 1</fullName>
    </submittedName>
</protein>
<reference evidence="5" key="1">
    <citation type="submission" date="2011-08" db="EMBL/GenBank/DDBJ databases">
        <title>The draft genome of Latimeria chalumnae.</title>
        <authorList>
            <person name="Di Palma F."/>
            <person name="Alfoldi J."/>
            <person name="Johnson J."/>
            <person name="Berlin A."/>
            <person name="Gnerre S."/>
            <person name="Jaffe D."/>
            <person name="MacCallum I."/>
            <person name="Young S."/>
            <person name="Walker B.J."/>
            <person name="Lander E."/>
            <person name="Lindblad-Toh K."/>
        </authorList>
    </citation>
    <scope>NUCLEOTIDE SEQUENCE [LARGE SCALE GENOMIC DNA]</scope>
    <source>
        <strain evidence="5">Wild caught</strain>
    </source>
</reference>
<dbReference type="GO" id="GO:0046872">
    <property type="term" value="F:metal ion binding"/>
    <property type="evidence" value="ECO:0007669"/>
    <property type="project" value="InterPro"/>
</dbReference>
<dbReference type="Bgee" id="ENSLACG00000016793">
    <property type="expression patterns" value="Expressed in chordate pharynx and 6 other cell types or tissues"/>
</dbReference>
<feature type="domain" description="Peptidase M16 C-terminal" evidence="3">
    <location>
        <begin position="205"/>
        <end position="389"/>
    </location>
</feature>
<dbReference type="EMBL" id="AFYH01040482">
    <property type="status" value="NOT_ANNOTATED_CDS"/>
    <property type="molecule type" value="Genomic_DNA"/>
</dbReference>
<proteinExistence type="predicted"/>
<dbReference type="EMBL" id="AFYH01040481">
    <property type="status" value="NOT_ANNOTATED_CDS"/>
    <property type="molecule type" value="Genomic_DNA"/>
</dbReference>
<dbReference type="InterPro" id="IPR050361">
    <property type="entry name" value="MPP/UQCRC_Complex"/>
</dbReference>
<dbReference type="PANTHER" id="PTHR11851">
    <property type="entry name" value="METALLOPROTEASE"/>
    <property type="match status" value="1"/>
</dbReference>
<keyword evidence="1" id="KW-0809">Transit peptide</keyword>
<name>H3BB11_LATCH</name>
<evidence type="ECO:0000313" key="4">
    <source>
        <dbReference type="Ensembl" id="ENSLACP00000019082.1"/>
    </source>
</evidence>
<feature type="domain" description="Peptidase M16 N-terminal" evidence="2">
    <location>
        <begin position="52"/>
        <end position="198"/>
    </location>
</feature>
<reference evidence="4" key="2">
    <citation type="submission" date="2025-08" db="UniProtKB">
        <authorList>
            <consortium name="Ensembl"/>
        </authorList>
    </citation>
    <scope>IDENTIFICATION</scope>
</reference>
<dbReference type="EMBL" id="AFYH01040480">
    <property type="status" value="NOT_ANNOTATED_CDS"/>
    <property type="molecule type" value="Genomic_DNA"/>
</dbReference>
<evidence type="ECO:0000256" key="1">
    <source>
        <dbReference type="ARBA" id="ARBA00022946"/>
    </source>
</evidence>
<dbReference type="InterPro" id="IPR011249">
    <property type="entry name" value="Metalloenz_LuxS/M16"/>
</dbReference>
<dbReference type="Pfam" id="PF00675">
    <property type="entry name" value="Peptidase_M16"/>
    <property type="match status" value="1"/>
</dbReference>